<sequence>MTAMELKCLKMDLVEELLSIDDKDTLNRVKNYLKKLNNKIRTKAEEEETEYISKEEILAGIDAGLKEMQERKRSGKRAKHLEELINEL</sequence>
<evidence type="ECO:0000313" key="5">
    <source>
        <dbReference type="Proteomes" id="UP000278164"/>
    </source>
</evidence>
<evidence type="ECO:0000313" key="1">
    <source>
        <dbReference type="EMBL" id="CUM74685.1"/>
    </source>
</evidence>
<protein>
    <recommendedName>
        <fullName evidence="7">Surface protein</fullName>
    </recommendedName>
</protein>
<accession>A0A173RA61</accession>
<evidence type="ECO:0000313" key="3">
    <source>
        <dbReference type="EMBL" id="TGY60406.1"/>
    </source>
</evidence>
<dbReference type="Proteomes" id="UP000095591">
    <property type="component" value="Unassembled WGS sequence"/>
</dbReference>
<dbReference type="Proteomes" id="UP000278164">
    <property type="component" value="Unassembled WGS sequence"/>
</dbReference>
<dbReference type="EMBL" id="CYXP01000001">
    <property type="protein sequence ID" value="CUM74685.1"/>
    <property type="molecule type" value="Genomic_DNA"/>
</dbReference>
<evidence type="ECO:0000313" key="2">
    <source>
        <dbReference type="EMBL" id="RLT75040.1"/>
    </source>
</evidence>
<dbReference type="AlphaFoldDB" id="A0A173RA61"/>
<evidence type="ECO:0000313" key="4">
    <source>
        <dbReference type="Proteomes" id="UP000095591"/>
    </source>
</evidence>
<gene>
    <name evidence="2" type="ORF">D7V78_00505</name>
    <name evidence="3" type="ORF">E5342_05260</name>
    <name evidence="1" type="ORF">ERS852429_00353</name>
</gene>
<reference evidence="3 6" key="3">
    <citation type="submission" date="2019-04" db="EMBL/GenBank/DDBJ databases">
        <title>Microbes associate with the intestines of laboratory mice.</title>
        <authorList>
            <person name="Navarre W."/>
            <person name="Wong E."/>
            <person name="Huang K."/>
            <person name="Tropini C."/>
            <person name="Ng K."/>
            <person name="Yu B."/>
        </authorList>
    </citation>
    <scope>NUCLEOTIDE SEQUENCE [LARGE SCALE GENOMIC DNA]</scope>
    <source>
        <strain evidence="3 6">NM39_I3</strain>
    </source>
</reference>
<evidence type="ECO:0000313" key="6">
    <source>
        <dbReference type="Proteomes" id="UP000310032"/>
    </source>
</evidence>
<organism evidence="1 4">
    <name type="scientific">Parabacteroides distasonis</name>
    <dbReference type="NCBI Taxonomy" id="823"/>
    <lineage>
        <taxon>Bacteria</taxon>
        <taxon>Pseudomonadati</taxon>
        <taxon>Bacteroidota</taxon>
        <taxon>Bacteroidia</taxon>
        <taxon>Bacteroidales</taxon>
        <taxon>Tannerellaceae</taxon>
        <taxon>Parabacteroides</taxon>
    </lineage>
</organism>
<name>A0A173RA61_PARDI</name>
<dbReference type="RefSeq" id="WP_036615828.1">
    <property type="nucleotide sequence ID" value="NZ_BAABYH010000001.1"/>
</dbReference>
<dbReference type="EMBL" id="SRYM01000010">
    <property type="protein sequence ID" value="TGY60406.1"/>
    <property type="molecule type" value="Genomic_DNA"/>
</dbReference>
<proteinExistence type="predicted"/>
<dbReference type="EMBL" id="RAYI01000001">
    <property type="protein sequence ID" value="RLT75040.1"/>
    <property type="molecule type" value="Genomic_DNA"/>
</dbReference>
<reference evidence="2 5" key="2">
    <citation type="submission" date="2018-09" db="EMBL/GenBank/DDBJ databases">
        <title>Murine metabolic-syndrome-specific gut microbial biobank.</title>
        <authorList>
            <person name="Liu C."/>
        </authorList>
    </citation>
    <scope>NUCLEOTIDE SEQUENCE [LARGE SCALE GENOMIC DNA]</scope>
    <source>
        <strain evidence="2 5">8-P5</strain>
    </source>
</reference>
<reference evidence="1 4" key="1">
    <citation type="submission" date="2015-09" db="EMBL/GenBank/DDBJ databases">
        <authorList>
            <consortium name="Pathogen Informatics"/>
        </authorList>
    </citation>
    <scope>NUCLEOTIDE SEQUENCE [LARGE SCALE GENOMIC DNA]</scope>
    <source>
        <strain evidence="1 4">2789STDY5608872</strain>
    </source>
</reference>
<dbReference type="Proteomes" id="UP000310032">
    <property type="component" value="Unassembled WGS sequence"/>
</dbReference>
<evidence type="ECO:0008006" key="7">
    <source>
        <dbReference type="Google" id="ProtNLM"/>
    </source>
</evidence>